<dbReference type="SUPFAM" id="SSF52540">
    <property type="entry name" value="P-loop containing nucleoside triphosphate hydrolases"/>
    <property type="match status" value="1"/>
</dbReference>
<dbReference type="RefSeq" id="WP_117748596.1">
    <property type="nucleotide sequence ID" value="NZ_CATXUT010000018.1"/>
</dbReference>
<sequence length="525" mass="61847">MKYPIGIQTFEQIIMDGYIYVDKTDLIYSLVTRGKIYFLSRPRRFGKSLLLSTLENYFQGRKDLFEGLKISELENNWLAYPVFHIDFNGVNFNQPRALEAKLEGYISSWERIYEINPGIDFNLGSRFENVLRAAAQKYQRGAVVLVDEYDKPLLDVLDRDEKLLNHNRDILKAFYSTFKLADRYLQFVFLTGVTRFSQVSVFSGFNSPKDITINEEYEAICGITEEELQLYFQTSIQEMAKREGCTANEMKQILKRQYDGYHFSERMKDIYNPFSILNAFDSKRPYDFWFSSGTPEYLIRLLNLSDENINEITGKYYDSSNFMDYKAHAENPLPMLFQSGYLTIKDYDKRRNRFMLDFPNNEVKSGLLTLIASNYLKTNEDTRNIAQEMVFSLEDGNLEKFHGILTAFLAEIPYTMRRKENEREKERYFHYTFYLILRLMSVYTVYTEKEQSQGRVDCIIETPKFVYIFEFKLNSTAKEALQQIESKGYANPYKNDKRKLYKVGISFSSETGTIKDWDVQSSDEK</sequence>
<feature type="domain" description="AAA-ATPase-like" evidence="1">
    <location>
        <begin position="4"/>
        <end position="202"/>
    </location>
</feature>
<reference evidence="2 3" key="1">
    <citation type="submission" date="2018-08" db="EMBL/GenBank/DDBJ databases">
        <title>A genome reference for cultivated species of the human gut microbiota.</title>
        <authorList>
            <person name="Zou Y."/>
            <person name="Xue W."/>
            <person name="Luo G."/>
        </authorList>
    </citation>
    <scope>NUCLEOTIDE SEQUENCE [LARGE SCALE GENOMIC DNA]</scope>
    <source>
        <strain evidence="2 3">OM08-14</strain>
    </source>
</reference>
<dbReference type="EMBL" id="QSTF01000069">
    <property type="protein sequence ID" value="RGM34418.1"/>
    <property type="molecule type" value="Genomic_DNA"/>
</dbReference>
<gene>
    <name evidence="2" type="ORF">DXC17_16445</name>
</gene>
<organism evidence="2 3">
    <name type="scientific">Phocaeicola plebeius</name>
    <dbReference type="NCBI Taxonomy" id="310297"/>
    <lineage>
        <taxon>Bacteria</taxon>
        <taxon>Pseudomonadati</taxon>
        <taxon>Bacteroidota</taxon>
        <taxon>Bacteroidia</taxon>
        <taxon>Bacteroidales</taxon>
        <taxon>Bacteroidaceae</taxon>
        <taxon>Phocaeicola</taxon>
    </lineage>
</organism>
<dbReference type="InterPro" id="IPR018631">
    <property type="entry name" value="AAA-ATPase-like_dom"/>
</dbReference>
<dbReference type="AlphaFoldDB" id="A0A3E4VWU7"/>
<dbReference type="Pfam" id="PF09820">
    <property type="entry name" value="AAA-ATPase_like"/>
    <property type="match status" value="1"/>
</dbReference>
<evidence type="ECO:0000313" key="2">
    <source>
        <dbReference type="EMBL" id="RGM34418.1"/>
    </source>
</evidence>
<dbReference type="InterPro" id="IPR012547">
    <property type="entry name" value="PDDEXK_9"/>
</dbReference>
<dbReference type="STRING" id="310297.BHV76_09540"/>
<comment type="caution">
    <text evidence="2">The sequence shown here is derived from an EMBL/GenBank/DDBJ whole genome shotgun (WGS) entry which is preliminary data.</text>
</comment>
<protein>
    <submittedName>
        <fullName evidence="2">AAA family ATPase</fullName>
    </submittedName>
</protein>
<proteinExistence type="predicted"/>
<dbReference type="Proteomes" id="UP000260780">
    <property type="component" value="Unassembled WGS sequence"/>
</dbReference>
<evidence type="ECO:0000313" key="3">
    <source>
        <dbReference type="Proteomes" id="UP000260780"/>
    </source>
</evidence>
<dbReference type="PANTHER" id="PTHR34825:SF1">
    <property type="entry name" value="AAA-ATPASE-LIKE DOMAIN-CONTAINING PROTEIN"/>
    <property type="match status" value="1"/>
</dbReference>
<evidence type="ECO:0000259" key="1">
    <source>
        <dbReference type="Pfam" id="PF09820"/>
    </source>
</evidence>
<dbReference type="InterPro" id="IPR027417">
    <property type="entry name" value="P-loop_NTPase"/>
</dbReference>
<accession>A0A3E4VWU7</accession>
<dbReference type="Pfam" id="PF08011">
    <property type="entry name" value="PDDEXK_9"/>
    <property type="match status" value="1"/>
</dbReference>
<name>A0A3E4VWU7_9BACT</name>
<dbReference type="PANTHER" id="PTHR34825">
    <property type="entry name" value="CONSERVED PROTEIN, WITH A WEAK D-GALACTARATE DEHYDRATASE/ALTRONATE HYDROLASE DOMAIN"/>
    <property type="match status" value="1"/>
</dbReference>